<evidence type="ECO:0000313" key="4">
    <source>
        <dbReference type="EMBL" id="GHI35961.1"/>
    </source>
</evidence>
<dbReference type="InterPro" id="IPR058548">
    <property type="entry name" value="MlaB-like_STAS"/>
</dbReference>
<dbReference type="InterPro" id="IPR005561">
    <property type="entry name" value="ANTAR"/>
</dbReference>
<dbReference type="EMBL" id="BNDY01000002">
    <property type="protein sequence ID" value="GHI35961.1"/>
    <property type="molecule type" value="Genomic_DNA"/>
</dbReference>
<keyword evidence="5" id="KW-1185">Reference proteome</keyword>
<feature type="region of interest" description="Disordered" evidence="1">
    <location>
        <begin position="110"/>
        <end position="145"/>
    </location>
</feature>
<dbReference type="InterPro" id="IPR036513">
    <property type="entry name" value="STAS_dom_sf"/>
</dbReference>
<proteinExistence type="predicted"/>
<evidence type="ECO:0000256" key="1">
    <source>
        <dbReference type="SAM" id="MobiDB-lite"/>
    </source>
</evidence>
<dbReference type="SMART" id="SM01012">
    <property type="entry name" value="ANTAR"/>
    <property type="match status" value="1"/>
</dbReference>
<accession>A0ABQ3QFA3</accession>
<gene>
    <name evidence="4" type="ORF">Sviol_03690</name>
</gene>
<dbReference type="PROSITE" id="PS50801">
    <property type="entry name" value="STAS"/>
    <property type="match status" value="1"/>
</dbReference>
<dbReference type="CDD" id="cd07043">
    <property type="entry name" value="STAS_anti-anti-sigma_factors"/>
    <property type="match status" value="1"/>
</dbReference>
<evidence type="ECO:0008006" key="6">
    <source>
        <dbReference type="Google" id="ProtNLM"/>
    </source>
</evidence>
<feature type="domain" description="STAS" evidence="2">
    <location>
        <begin position="51"/>
        <end position="104"/>
    </location>
</feature>
<dbReference type="InterPro" id="IPR036388">
    <property type="entry name" value="WH-like_DNA-bd_sf"/>
</dbReference>
<dbReference type="Gene3D" id="3.30.750.24">
    <property type="entry name" value="STAS domain"/>
    <property type="match status" value="1"/>
</dbReference>
<sequence>MPECAGEMAMPHCEESGPGQAGTCTRLAGSTGTHRLTGLTVFRRPDGDGTVVDVCGELDLATDQQLRHALGAAPAGSDGSIQLDLSGVEFCGCSALNILLHIRQPALDQPPAVLGPDGTAAPRIAPPPDEPEPGADLAADRDCAPDPDMDLRLELGQLRQAMESRGTIDLARGILMAAFALTPEDAWKVLVVTSQHTNTKLRRLAEQVVDSAGGTPLPEHVRKHLSAAVAEAVPPGPQPPRSPAG</sequence>
<feature type="region of interest" description="Disordered" evidence="1">
    <location>
        <begin position="1"/>
        <end position="20"/>
    </location>
</feature>
<comment type="caution">
    <text evidence="4">The sequence shown here is derived from an EMBL/GenBank/DDBJ whole genome shotgun (WGS) entry which is preliminary data.</text>
</comment>
<dbReference type="PROSITE" id="PS50921">
    <property type="entry name" value="ANTAR"/>
    <property type="match status" value="1"/>
</dbReference>
<dbReference type="InterPro" id="IPR002645">
    <property type="entry name" value="STAS_dom"/>
</dbReference>
<organism evidence="4 5">
    <name type="scientific">Streptomyces violascens</name>
    <dbReference type="NCBI Taxonomy" id="67381"/>
    <lineage>
        <taxon>Bacteria</taxon>
        <taxon>Bacillati</taxon>
        <taxon>Actinomycetota</taxon>
        <taxon>Actinomycetes</taxon>
        <taxon>Kitasatosporales</taxon>
        <taxon>Streptomycetaceae</taxon>
        <taxon>Streptomyces</taxon>
    </lineage>
</organism>
<name>A0ABQ3QFA3_9ACTN</name>
<evidence type="ECO:0000313" key="5">
    <source>
        <dbReference type="Proteomes" id="UP001050808"/>
    </source>
</evidence>
<dbReference type="SUPFAM" id="SSF52172">
    <property type="entry name" value="CheY-like"/>
    <property type="match status" value="1"/>
</dbReference>
<dbReference type="Proteomes" id="UP001050808">
    <property type="component" value="Unassembled WGS sequence"/>
</dbReference>
<protein>
    <recommendedName>
        <fullName evidence="6">ANTAR domain-containing protein</fullName>
    </recommendedName>
</protein>
<evidence type="ECO:0000259" key="3">
    <source>
        <dbReference type="PROSITE" id="PS50921"/>
    </source>
</evidence>
<dbReference type="Gene3D" id="1.10.10.10">
    <property type="entry name" value="Winged helix-like DNA-binding domain superfamily/Winged helix DNA-binding domain"/>
    <property type="match status" value="1"/>
</dbReference>
<dbReference type="Pfam" id="PF03861">
    <property type="entry name" value="ANTAR"/>
    <property type="match status" value="1"/>
</dbReference>
<dbReference type="InterPro" id="IPR011006">
    <property type="entry name" value="CheY-like_superfamily"/>
</dbReference>
<dbReference type="Pfam" id="PF13466">
    <property type="entry name" value="STAS_2"/>
    <property type="match status" value="1"/>
</dbReference>
<evidence type="ECO:0000259" key="2">
    <source>
        <dbReference type="PROSITE" id="PS50801"/>
    </source>
</evidence>
<reference evidence="4" key="1">
    <citation type="submission" date="2024-05" db="EMBL/GenBank/DDBJ databases">
        <title>Whole genome shotgun sequence of Streptomyces violascens NBRC 12920.</title>
        <authorList>
            <person name="Komaki H."/>
            <person name="Tamura T."/>
        </authorList>
    </citation>
    <scope>NUCLEOTIDE SEQUENCE</scope>
    <source>
        <strain evidence="4">NBRC 12920</strain>
    </source>
</reference>
<feature type="domain" description="ANTAR" evidence="3">
    <location>
        <begin position="148"/>
        <end position="209"/>
    </location>
</feature>
<dbReference type="SUPFAM" id="SSF52091">
    <property type="entry name" value="SpoIIaa-like"/>
    <property type="match status" value="1"/>
</dbReference>